<dbReference type="SUPFAM" id="SSF47598">
    <property type="entry name" value="Ribbon-helix-helix"/>
    <property type="match status" value="1"/>
</dbReference>
<dbReference type="RefSeq" id="WP_339573256.1">
    <property type="nucleotide sequence ID" value="NZ_JBBIAA010000001.1"/>
</dbReference>
<proteinExistence type="predicted"/>
<evidence type="ECO:0000259" key="1">
    <source>
        <dbReference type="Pfam" id="PF22513"/>
    </source>
</evidence>
<dbReference type="Proteomes" id="UP001387100">
    <property type="component" value="Unassembled WGS sequence"/>
</dbReference>
<reference evidence="2 3" key="1">
    <citation type="journal article" date="2017" name="Int. J. Syst. Evol. Microbiol.">
        <title>Pseudokineococcus basanitobsidens sp. nov., isolated from volcanic rock.</title>
        <authorList>
            <person name="Lee D.W."/>
            <person name="Park M.Y."/>
            <person name="Kim J.J."/>
            <person name="Kim B.S."/>
        </authorList>
    </citation>
    <scope>NUCLEOTIDE SEQUENCE [LARGE SCALE GENOMIC DNA]</scope>
    <source>
        <strain evidence="2 3">DSM 103726</strain>
    </source>
</reference>
<evidence type="ECO:0000313" key="2">
    <source>
        <dbReference type="EMBL" id="MEJ5943864.1"/>
    </source>
</evidence>
<name>A0ABU8RFV4_9ACTN</name>
<keyword evidence="3" id="KW-1185">Reference proteome</keyword>
<dbReference type="EMBL" id="JBBIAA010000001">
    <property type="protein sequence ID" value="MEJ5943864.1"/>
    <property type="molecule type" value="Genomic_DNA"/>
</dbReference>
<dbReference type="Pfam" id="PF22513">
    <property type="entry name" value="FitA-like_RHH"/>
    <property type="match status" value="1"/>
</dbReference>
<dbReference type="InterPro" id="IPR010985">
    <property type="entry name" value="Ribbon_hlx_hlx"/>
</dbReference>
<protein>
    <recommendedName>
        <fullName evidence="1">Antitoxin FitA-like ribbon-helix-helix domain-containing protein</fullName>
    </recommendedName>
</protein>
<feature type="domain" description="Antitoxin FitA-like ribbon-helix-helix" evidence="1">
    <location>
        <begin position="3"/>
        <end position="39"/>
    </location>
</feature>
<evidence type="ECO:0000313" key="3">
    <source>
        <dbReference type="Proteomes" id="UP001387100"/>
    </source>
</evidence>
<comment type="caution">
    <text evidence="2">The sequence shown here is derived from an EMBL/GenBank/DDBJ whole genome shotgun (WGS) entry which is preliminary data.</text>
</comment>
<accession>A0ABU8RFV4</accession>
<dbReference type="InterPro" id="IPR053853">
    <property type="entry name" value="FitA-like_RHH"/>
</dbReference>
<gene>
    <name evidence="2" type="ORF">WDZ17_00965</name>
</gene>
<sequence>MVNILVRDVPDDVHAALQRTAARRHQSMQQLLVEELREVARRRSVAELLDDVEQQRGGRVGLAAAVADLDDERNGR</sequence>
<organism evidence="2 3">
    <name type="scientific">Pseudokineococcus basanitobsidens</name>
    <dbReference type="NCBI Taxonomy" id="1926649"/>
    <lineage>
        <taxon>Bacteria</taxon>
        <taxon>Bacillati</taxon>
        <taxon>Actinomycetota</taxon>
        <taxon>Actinomycetes</taxon>
        <taxon>Kineosporiales</taxon>
        <taxon>Kineosporiaceae</taxon>
        <taxon>Pseudokineococcus</taxon>
    </lineage>
</organism>